<dbReference type="AlphaFoldDB" id="A0A166J1V3"/>
<dbReference type="Proteomes" id="UP000076532">
    <property type="component" value="Unassembled WGS sequence"/>
</dbReference>
<evidence type="ECO:0000313" key="1">
    <source>
        <dbReference type="EMBL" id="KZP20396.1"/>
    </source>
</evidence>
<organism evidence="1 2">
    <name type="scientific">Athelia psychrophila</name>
    <dbReference type="NCBI Taxonomy" id="1759441"/>
    <lineage>
        <taxon>Eukaryota</taxon>
        <taxon>Fungi</taxon>
        <taxon>Dikarya</taxon>
        <taxon>Basidiomycota</taxon>
        <taxon>Agaricomycotina</taxon>
        <taxon>Agaricomycetes</taxon>
        <taxon>Agaricomycetidae</taxon>
        <taxon>Atheliales</taxon>
        <taxon>Atheliaceae</taxon>
        <taxon>Athelia</taxon>
    </lineage>
</organism>
<sequence>MSPALLHQSTAIAIYLGRGISPSASIDEPNLCRTNNHGGSLVKETLDEKKRIHIHPSFNIPDGDVTLIVILHLSTLILSAADA</sequence>
<protein>
    <submittedName>
        <fullName evidence="1">Uncharacterized protein</fullName>
    </submittedName>
</protein>
<keyword evidence="2" id="KW-1185">Reference proteome</keyword>
<reference evidence="1 2" key="1">
    <citation type="journal article" date="2016" name="Mol. Biol. Evol.">
        <title>Comparative Genomics of Early-Diverging Mushroom-Forming Fungi Provides Insights into the Origins of Lignocellulose Decay Capabilities.</title>
        <authorList>
            <person name="Nagy L.G."/>
            <person name="Riley R."/>
            <person name="Tritt A."/>
            <person name="Adam C."/>
            <person name="Daum C."/>
            <person name="Floudas D."/>
            <person name="Sun H."/>
            <person name="Yadav J.S."/>
            <person name="Pangilinan J."/>
            <person name="Larsson K.H."/>
            <person name="Matsuura K."/>
            <person name="Barry K."/>
            <person name="Labutti K."/>
            <person name="Kuo R."/>
            <person name="Ohm R.A."/>
            <person name="Bhattacharya S.S."/>
            <person name="Shirouzu T."/>
            <person name="Yoshinaga Y."/>
            <person name="Martin F.M."/>
            <person name="Grigoriev I.V."/>
            <person name="Hibbett D.S."/>
        </authorList>
    </citation>
    <scope>NUCLEOTIDE SEQUENCE [LARGE SCALE GENOMIC DNA]</scope>
    <source>
        <strain evidence="1 2">CBS 109695</strain>
    </source>
</reference>
<gene>
    <name evidence="1" type="ORF">FIBSPDRAFT_538340</name>
</gene>
<dbReference type="EMBL" id="KV417555">
    <property type="protein sequence ID" value="KZP20396.1"/>
    <property type="molecule type" value="Genomic_DNA"/>
</dbReference>
<accession>A0A166J1V3</accession>
<proteinExistence type="predicted"/>
<evidence type="ECO:0000313" key="2">
    <source>
        <dbReference type="Proteomes" id="UP000076532"/>
    </source>
</evidence>
<name>A0A166J1V3_9AGAM</name>